<accession>A0A2Z6PPL6</accession>
<proteinExistence type="predicted"/>
<dbReference type="Proteomes" id="UP000242715">
    <property type="component" value="Unassembled WGS sequence"/>
</dbReference>
<evidence type="ECO:0000313" key="1">
    <source>
        <dbReference type="EMBL" id="GAU47947.1"/>
    </source>
</evidence>
<keyword evidence="2" id="KW-1185">Reference proteome</keyword>
<sequence length="171" mass="19410">MMATLTFKGTTYLDLTLHLPPPKPPDLISLSDTVFVPPPAPWPPPQLVSVSLPPSPLRPPPKPKYRSSPMNFFSLLGFILFSQHRSPKFQPPLDHFVAFTNESWTLNESTICVLTLHRLTSRHMAMCIPPYPFSRSFASRTSLFSPCVPILIHIYTNHFSSTCQMFPKFTR</sequence>
<reference evidence="2" key="1">
    <citation type="journal article" date="2017" name="Front. Plant Sci.">
        <title>Climate Clever Clovers: New Paradigm to Reduce the Environmental Footprint of Ruminants by Breeding Low Methanogenic Forages Utilizing Haplotype Variation.</title>
        <authorList>
            <person name="Kaur P."/>
            <person name="Appels R."/>
            <person name="Bayer P.E."/>
            <person name="Keeble-Gagnere G."/>
            <person name="Wang J."/>
            <person name="Hirakawa H."/>
            <person name="Shirasawa K."/>
            <person name="Vercoe P."/>
            <person name="Stefanova K."/>
            <person name="Durmic Z."/>
            <person name="Nichols P."/>
            <person name="Revell C."/>
            <person name="Isobe S.N."/>
            <person name="Edwards D."/>
            <person name="Erskine W."/>
        </authorList>
    </citation>
    <scope>NUCLEOTIDE SEQUENCE [LARGE SCALE GENOMIC DNA]</scope>
    <source>
        <strain evidence="2">cv. Daliak</strain>
    </source>
</reference>
<name>A0A2Z6PPL6_TRISU</name>
<protein>
    <submittedName>
        <fullName evidence="1">Uncharacterized protein</fullName>
    </submittedName>
</protein>
<gene>
    <name evidence="1" type="ORF">TSUD_99050</name>
</gene>
<organism evidence="1 2">
    <name type="scientific">Trifolium subterraneum</name>
    <name type="common">Subterranean clover</name>
    <dbReference type="NCBI Taxonomy" id="3900"/>
    <lineage>
        <taxon>Eukaryota</taxon>
        <taxon>Viridiplantae</taxon>
        <taxon>Streptophyta</taxon>
        <taxon>Embryophyta</taxon>
        <taxon>Tracheophyta</taxon>
        <taxon>Spermatophyta</taxon>
        <taxon>Magnoliopsida</taxon>
        <taxon>eudicotyledons</taxon>
        <taxon>Gunneridae</taxon>
        <taxon>Pentapetalae</taxon>
        <taxon>rosids</taxon>
        <taxon>fabids</taxon>
        <taxon>Fabales</taxon>
        <taxon>Fabaceae</taxon>
        <taxon>Papilionoideae</taxon>
        <taxon>50 kb inversion clade</taxon>
        <taxon>NPAAA clade</taxon>
        <taxon>Hologalegina</taxon>
        <taxon>IRL clade</taxon>
        <taxon>Trifolieae</taxon>
        <taxon>Trifolium</taxon>
    </lineage>
</organism>
<evidence type="ECO:0000313" key="2">
    <source>
        <dbReference type="Proteomes" id="UP000242715"/>
    </source>
</evidence>
<dbReference type="EMBL" id="DF974365">
    <property type="protein sequence ID" value="GAU47947.1"/>
    <property type="molecule type" value="Genomic_DNA"/>
</dbReference>
<dbReference type="AlphaFoldDB" id="A0A2Z6PPL6"/>
<dbReference type="OrthoDB" id="10671513at2759"/>